<comment type="catalytic activity">
    <reaction evidence="6">
        <text>tRNA(Sec) + L-serine + ATP = L-seryl-tRNA(Sec) + AMP + diphosphate + H(+)</text>
        <dbReference type="Rhea" id="RHEA:42580"/>
        <dbReference type="Rhea" id="RHEA-COMP:9742"/>
        <dbReference type="Rhea" id="RHEA-COMP:10128"/>
        <dbReference type="ChEBI" id="CHEBI:15378"/>
        <dbReference type="ChEBI" id="CHEBI:30616"/>
        <dbReference type="ChEBI" id="CHEBI:33019"/>
        <dbReference type="ChEBI" id="CHEBI:33384"/>
        <dbReference type="ChEBI" id="CHEBI:78442"/>
        <dbReference type="ChEBI" id="CHEBI:78533"/>
        <dbReference type="ChEBI" id="CHEBI:456215"/>
        <dbReference type="EC" id="6.1.1.11"/>
    </reaction>
</comment>
<feature type="coiled-coil region" evidence="7">
    <location>
        <begin position="67"/>
        <end position="94"/>
    </location>
</feature>
<dbReference type="RefSeq" id="WP_378576871.1">
    <property type="nucleotide sequence ID" value="NZ_JBHSFQ010000020.1"/>
</dbReference>
<dbReference type="EMBL" id="JBHSFQ010000020">
    <property type="protein sequence ID" value="MFC4564074.1"/>
    <property type="molecule type" value="Genomic_DNA"/>
</dbReference>
<dbReference type="Pfam" id="PF00587">
    <property type="entry name" value="tRNA-synt_2b"/>
    <property type="match status" value="1"/>
</dbReference>
<feature type="domain" description="Aminoacyl-transfer RNA synthetases class-II family profile" evidence="9">
    <location>
        <begin position="136"/>
        <end position="404"/>
    </location>
</feature>
<feature type="binding site" evidence="6">
    <location>
        <position position="274"/>
    </location>
    <ligand>
        <name>ATP</name>
        <dbReference type="ChEBI" id="CHEBI:30616"/>
    </ligand>
</feature>
<dbReference type="PIRSF" id="PIRSF001529">
    <property type="entry name" value="Ser-tRNA-synth_IIa"/>
    <property type="match status" value="1"/>
</dbReference>
<evidence type="ECO:0000256" key="6">
    <source>
        <dbReference type="HAMAP-Rule" id="MF_00176"/>
    </source>
</evidence>
<dbReference type="PRINTS" id="PR00981">
    <property type="entry name" value="TRNASYNTHSER"/>
</dbReference>
<evidence type="ECO:0000256" key="5">
    <source>
        <dbReference type="ARBA" id="ARBA00023146"/>
    </source>
</evidence>
<keyword evidence="2 6" id="KW-0547">Nucleotide-binding</keyword>
<dbReference type="GO" id="GO:0004828">
    <property type="term" value="F:serine-tRNA ligase activity"/>
    <property type="evidence" value="ECO:0007669"/>
    <property type="project" value="UniProtKB-EC"/>
</dbReference>
<proteinExistence type="inferred from homology"/>
<dbReference type="InterPro" id="IPR042103">
    <property type="entry name" value="SerRS_1_N_sf"/>
</dbReference>
<dbReference type="PROSITE" id="PS50862">
    <property type="entry name" value="AA_TRNA_LIGASE_II"/>
    <property type="match status" value="1"/>
</dbReference>
<feature type="binding site" evidence="6">
    <location>
        <begin position="227"/>
        <end position="229"/>
    </location>
    <ligand>
        <name>L-serine</name>
        <dbReference type="ChEBI" id="CHEBI:33384"/>
    </ligand>
</feature>
<comment type="similarity">
    <text evidence="6">Belongs to the class-II aminoacyl-tRNA synthetase family. Type-1 seryl-tRNA synthetase subfamily.</text>
</comment>
<dbReference type="InterPro" id="IPR010978">
    <property type="entry name" value="tRNA-bd_arm"/>
</dbReference>
<sequence length="421" mass="46151">MIDLRALRDDPDRLRASQRARGEDDSIADLLLDLDSRRRSALSRFESLRAEQKSVGKSVSAASPGEREELLAAAKSLAADVKGAEAEADRLGAELDSALSGVANLVEEGAPEGGVDDFTVLDSVGTPREFDFTPRDHLELGEMLGAIDTERGAKVSGARFYFLTGVGAMLELGLLNMAMQQAAANGFTPMVPPVLVKPETMEGTGFLGAHADEVYRLPADDLYLVGTSEVPLAGYHAGEILPADALPNRYAGWSTCFRREAGSYGKDTRGIIRVHQFNKVEMFVYTRPEDAHEEHLRLLAWEREMLDRLELPYRVIDVAGGDLGASAARKYDCEAWVPTQGRYRELTSTSNCTDFQARRLNIRYRGEDGKPRFAATLNGTLATTRWIVALLENHQRADGSVVVPEALRPFVGREVLEPVKS</sequence>
<feature type="binding site" evidence="6">
    <location>
        <begin position="345"/>
        <end position="348"/>
    </location>
    <ligand>
        <name>ATP</name>
        <dbReference type="ChEBI" id="CHEBI:30616"/>
    </ligand>
</feature>
<keyword evidence="7" id="KW-0175">Coiled coil</keyword>
<comment type="caution">
    <text evidence="10">The sequence shown here is derived from an EMBL/GenBank/DDBJ whole genome shotgun (WGS) entry which is preliminary data.</text>
</comment>
<dbReference type="InterPro" id="IPR002314">
    <property type="entry name" value="aa-tRNA-synt_IIb"/>
</dbReference>
<keyword evidence="11" id="KW-1185">Reference proteome</keyword>
<dbReference type="InterPro" id="IPR006195">
    <property type="entry name" value="aa-tRNA-synth_II"/>
</dbReference>
<dbReference type="InterPro" id="IPR033729">
    <property type="entry name" value="SerRS_core"/>
</dbReference>
<dbReference type="SUPFAM" id="SSF46589">
    <property type="entry name" value="tRNA-binding arm"/>
    <property type="match status" value="1"/>
</dbReference>
<keyword evidence="5 6" id="KW-0030">Aminoacyl-tRNA synthetase</keyword>
<accession>A0ABV9DYU7</accession>
<organism evidence="10 11">
    <name type="scientific">Nocardiopsis mangrovi</name>
    <dbReference type="NCBI Taxonomy" id="1179818"/>
    <lineage>
        <taxon>Bacteria</taxon>
        <taxon>Bacillati</taxon>
        <taxon>Actinomycetota</taxon>
        <taxon>Actinomycetes</taxon>
        <taxon>Streptosporangiales</taxon>
        <taxon>Nocardiopsidaceae</taxon>
        <taxon>Nocardiopsis</taxon>
    </lineage>
</organism>
<evidence type="ECO:0000256" key="3">
    <source>
        <dbReference type="ARBA" id="ARBA00022840"/>
    </source>
</evidence>
<dbReference type="Gene3D" id="1.10.287.40">
    <property type="entry name" value="Serine-tRNA synthetase, tRNA binding domain"/>
    <property type="match status" value="1"/>
</dbReference>
<comment type="subcellular location">
    <subcellularLocation>
        <location evidence="6">Cytoplasm</location>
    </subcellularLocation>
</comment>
<keyword evidence="1 6" id="KW-0436">Ligase</keyword>
<evidence type="ECO:0000313" key="11">
    <source>
        <dbReference type="Proteomes" id="UP001595923"/>
    </source>
</evidence>
<dbReference type="EC" id="6.1.1.11" evidence="6"/>
<feature type="binding site" evidence="6">
    <location>
        <begin position="258"/>
        <end position="260"/>
    </location>
    <ligand>
        <name>ATP</name>
        <dbReference type="ChEBI" id="CHEBI:30616"/>
    </ligand>
</feature>
<feature type="region of interest" description="Disordered" evidence="8">
    <location>
        <begin position="1"/>
        <end position="23"/>
    </location>
</feature>
<evidence type="ECO:0000256" key="8">
    <source>
        <dbReference type="SAM" id="MobiDB-lite"/>
    </source>
</evidence>
<comment type="subunit">
    <text evidence="6">Homodimer. The tRNA molecule binds across the dimer.</text>
</comment>
<evidence type="ECO:0000256" key="7">
    <source>
        <dbReference type="SAM" id="Coils"/>
    </source>
</evidence>
<keyword evidence="3 6" id="KW-0067">ATP-binding</keyword>
<dbReference type="InterPro" id="IPR015866">
    <property type="entry name" value="Ser-tRNA-synth_1_N"/>
</dbReference>
<comment type="pathway">
    <text evidence="6">Aminoacyl-tRNA biosynthesis; selenocysteinyl-tRNA(Sec) biosynthesis; L-seryl-tRNA(Sec) from L-serine and tRNA(Sec): step 1/1.</text>
</comment>
<protein>
    <recommendedName>
        <fullName evidence="6">Serine--tRNA ligase</fullName>
        <ecNumber evidence="6">6.1.1.11</ecNumber>
    </recommendedName>
    <alternativeName>
        <fullName evidence="6">Seryl-tRNA synthetase</fullName>
        <shortName evidence="6">SerRS</shortName>
    </alternativeName>
    <alternativeName>
        <fullName evidence="6">Seryl-tRNA(Ser/Sec) synthetase</fullName>
    </alternativeName>
</protein>
<dbReference type="InterPro" id="IPR045864">
    <property type="entry name" value="aa-tRNA-synth_II/BPL/LPL"/>
</dbReference>
<evidence type="ECO:0000313" key="10">
    <source>
        <dbReference type="EMBL" id="MFC4564074.1"/>
    </source>
</evidence>
<reference evidence="11" key="1">
    <citation type="journal article" date="2019" name="Int. J. Syst. Evol. Microbiol.">
        <title>The Global Catalogue of Microorganisms (GCM) 10K type strain sequencing project: providing services to taxonomists for standard genome sequencing and annotation.</title>
        <authorList>
            <consortium name="The Broad Institute Genomics Platform"/>
            <consortium name="The Broad Institute Genome Sequencing Center for Infectious Disease"/>
            <person name="Wu L."/>
            <person name="Ma J."/>
        </authorList>
    </citation>
    <scope>NUCLEOTIDE SEQUENCE [LARGE SCALE GENOMIC DNA]</scope>
    <source>
        <strain evidence="11">XZYJ18</strain>
    </source>
</reference>
<evidence type="ECO:0000256" key="1">
    <source>
        <dbReference type="ARBA" id="ARBA00022598"/>
    </source>
</evidence>
<evidence type="ECO:0000256" key="2">
    <source>
        <dbReference type="ARBA" id="ARBA00022741"/>
    </source>
</evidence>
<dbReference type="NCBIfam" id="TIGR00414">
    <property type="entry name" value="serS"/>
    <property type="match status" value="1"/>
</dbReference>
<comment type="domain">
    <text evidence="6">Consists of two distinct domains, a catalytic core and a N-terminal extension that is involved in tRNA binding.</text>
</comment>
<dbReference type="Proteomes" id="UP001595923">
    <property type="component" value="Unassembled WGS sequence"/>
</dbReference>
<evidence type="ECO:0000259" key="9">
    <source>
        <dbReference type="PROSITE" id="PS50862"/>
    </source>
</evidence>
<keyword evidence="4 6" id="KW-0648">Protein biosynthesis</keyword>
<feature type="binding site" evidence="6">
    <location>
        <position position="281"/>
    </location>
    <ligand>
        <name>L-serine</name>
        <dbReference type="ChEBI" id="CHEBI:33384"/>
    </ligand>
</feature>
<name>A0ABV9DYU7_9ACTN</name>
<keyword evidence="6" id="KW-0963">Cytoplasm</keyword>
<dbReference type="SUPFAM" id="SSF55681">
    <property type="entry name" value="Class II aaRS and biotin synthetases"/>
    <property type="match status" value="1"/>
</dbReference>
<comment type="function">
    <text evidence="6">Catalyzes the attachment of serine to tRNA(Ser). Is also able to aminoacylate tRNA(Sec) with serine, to form the misacylated tRNA L-seryl-tRNA(Sec), which will be further converted into selenocysteinyl-tRNA(Sec).</text>
</comment>
<dbReference type="InterPro" id="IPR002317">
    <property type="entry name" value="Ser-tRNA-ligase_type_1"/>
</dbReference>
<dbReference type="Gene3D" id="3.30.930.10">
    <property type="entry name" value="Bira Bifunctional Protein, Domain 2"/>
    <property type="match status" value="1"/>
</dbReference>
<dbReference type="CDD" id="cd00770">
    <property type="entry name" value="SerRS_core"/>
    <property type="match status" value="1"/>
</dbReference>
<dbReference type="Pfam" id="PF02403">
    <property type="entry name" value="Seryl_tRNA_N"/>
    <property type="match status" value="1"/>
</dbReference>
<dbReference type="PANTHER" id="PTHR11778">
    <property type="entry name" value="SERYL-TRNA SYNTHETASE"/>
    <property type="match status" value="1"/>
</dbReference>
<comment type="catalytic activity">
    <reaction evidence="6">
        <text>tRNA(Ser) + L-serine + ATP = L-seryl-tRNA(Ser) + AMP + diphosphate + H(+)</text>
        <dbReference type="Rhea" id="RHEA:12292"/>
        <dbReference type="Rhea" id="RHEA-COMP:9669"/>
        <dbReference type="Rhea" id="RHEA-COMP:9703"/>
        <dbReference type="ChEBI" id="CHEBI:15378"/>
        <dbReference type="ChEBI" id="CHEBI:30616"/>
        <dbReference type="ChEBI" id="CHEBI:33019"/>
        <dbReference type="ChEBI" id="CHEBI:33384"/>
        <dbReference type="ChEBI" id="CHEBI:78442"/>
        <dbReference type="ChEBI" id="CHEBI:78533"/>
        <dbReference type="ChEBI" id="CHEBI:456215"/>
        <dbReference type="EC" id="6.1.1.11"/>
    </reaction>
</comment>
<evidence type="ECO:0000256" key="4">
    <source>
        <dbReference type="ARBA" id="ARBA00022917"/>
    </source>
</evidence>
<gene>
    <name evidence="6 10" type="primary">serS</name>
    <name evidence="10" type="ORF">ACFO4E_19610</name>
</gene>
<dbReference type="HAMAP" id="MF_00176">
    <property type="entry name" value="Ser_tRNA_synth_type1"/>
    <property type="match status" value="1"/>
</dbReference>
<feature type="binding site" evidence="6">
    <location>
        <position position="380"/>
    </location>
    <ligand>
        <name>L-serine</name>
        <dbReference type="ChEBI" id="CHEBI:33384"/>
    </ligand>
</feature>